<dbReference type="EMBL" id="JAEUGD010000061">
    <property type="protein sequence ID" value="MBL6448377.1"/>
    <property type="molecule type" value="Genomic_DNA"/>
</dbReference>
<proteinExistence type="predicted"/>
<dbReference type="RefSeq" id="WP_202857914.1">
    <property type="nucleotide sequence ID" value="NZ_JAEUGD010000061.1"/>
</dbReference>
<protein>
    <submittedName>
        <fullName evidence="1">Uncharacterized protein</fullName>
    </submittedName>
</protein>
<sequence length="101" mass="11639">MELLIITAVQSYEEDIKRLLKKNGVKAFSHMDVNGYKELAEESRESNWFASDHNEHRSVLFYAFVGNQDVDEVLNAIDSFNKDQDNESHVHAVLLEVKKSI</sequence>
<dbReference type="Proteomes" id="UP000614216">
    <property type="component" value="Unassembled WGS sequence"/>
</dbReference>
<dbReference type="InterPro" id="IPR011322">
    <property type="entry name" value="N-reg_PII-like_a/b"/>
</dbReference>
<reference evidence="1" key="1">
    <citation type="submission" date="2021-01" db="EMBL/GenBank/DDBJ databases">
        <title>Fulvivirga kasyanovii gen. nov., sp nov., a novel member of the phylum Bacteroidetes isolated from seawater in a mussel farm.</title>
        <authorList>
            <person name="Zhao L.-H."/>
            <person name="Wang Z.-J."/>
        </authorList>
    </citation>
    <scope>NUCLEOTIDE SEQUENCE</scope>
    <source>
        <strain evidence="1">29W222</strain>
    </source>
</reference>
<evidence type="ECO:0000313" key="2">
    <source>
        <dbReference type="Proteomes" id="UP000614216"/>
    </source>
</evidence>
<comment type="caution">
    <text evidence="1">The sequence shown here is derived from an EMBL/GenBank/DDBJ whole genome shotgun (WGS) entry which is preliminary data.</text>
</comment>
<dbReference type="InterPro" id="IPR015867">
    <property type="entry name" value="N-reg_PII/ATP_PRibTrfase_C"/>
</dbReference>
<name>A0A937G0P2_9BACT</name>
<keyword evidence="2" id="KW-1185">Reference proteome</keyword>
<accession>A0A937G0P2</accession>
<dbReference type="SUPFAM" id="SSF54913">
    <property type="entry name" value="GlnB-like"/>
    <property type="match status" value="1"/>
</dbReference>
<evidence type="ECO:0000313" key="1">
    <source>
        <dbReference type="EMBL" id="MBL6448377.1"/>
    </source>
</evidence>
<dbReference type="AlphaFoldDB" id="A0A937G0P2"/>
<dbReference type="Gene3D" id="3.30.70.120">
    <property type="match status" value="1"/>
</dbReference>
<organism evidence="1 2">
    <name type="scientific">Fulvivirga marina</name>
    <dbReference type="NCBI Taxonomy" id="2494733"/>
    <lineage>
        <taxon>Bacteria</taxon>
        <taxon>Pseudomonadati</taxon>
        <taxon>Bacteroidota</taxon>
        <taxon>Cytophagia</taxon>
        <taxon>Cytophagales</taxon>
        <taxon>Fulvivirgaceae</taxon>
        <taxon>Fulvivirga</taxon>
    </lineage>
</organism>
<gene>
    <name evidence="1" type="ORF">JMN32_18835</name>
</gene>